<protein>
    <submittedName>
        <fullName evidence="13">SusC/RagA family TonB-linked outer membrane protein</fullName>
    </submittedName>
</protein>
<evidence type="ECO:0000259" key="12">
    <source>
        <dbReference type="Pfam" id="PF07715"/>
    </source>
</evidence>
<evidence type="ECO:0000256" key="4">
    <source>
        <dbReference type="ARBA" id="ARBA00022692"/>
    </source>
</evidence>
<dbReference type="NCBIfam" id="TIGR04057">
    <property type="entry name" value="SusC_RagA_signa"/>
    <property type="match status" value="1"/>
</dbReference>
<evidence type="ECO:0000313" key="14">
    <source>
        <dbReference type="Proteomes" id="UP000483362"/>
    </source>
</evidence>
<keyword evidence="3 8" id="KW-1134">Transmembrane beta strand</keyword>
<feature type="domain" description="TonB-dependent receptor-like beta-barrel" evidence="11">
    <location>
        <begin position="276"/>
        <end position="715"/>
    </location>
</feature>
<dbReference type="Gene3D" id="2.40.170.20">
    <property type="entry name" value="TonB-dependent receptor, beta-barrel domain"/>
    <property type="match status" value="1"/>
</dbReference>
<gene>
    <name evidence="13" type="ORF">FYJ29_00835</name>
</gene>
<dbReference type="InterPro" id="IPR012910">
    <property type="entry name" value="Plug_dom"/>
</dbReference>
<comment type="subcellular location">
    <subcellularLocation>
        <location evidence="1 8">Cell outer membrane</location>
        <topology evidence="1 8">Multi-pass membrane protein</topology>
    </subcellularLocation>
</comment>
<dbReference type="InterPro" id="IPR000531">
    <property type="entry name" value="Beta-barrel_TonB"/>
</dbReference>
<evidence type="ECO:0000256" key="1">
    <source>
        <dbReference type="ARBA" id="ARBA00004571"/>
    </source>
</evidence>
<sequence>MSTSRLTLIALGLALCCTAAQAQTTLRDSLKYSLDNKTITERGMNREQVTNPLEAINGRVAGLTIQKSNNGVAAMSAVRLRGTTSLTGGNDPLVIIDGVLGNLSTLSSIYPADIESFKILSDATETAMYGSRGASGVIEVTTKKGTAGAARVSYNGSTGITAVYKNLDMLGADGYREACTSRGLMLIDKGYNTNWQKAIEHTGFQHDHHVAFSGGNTSNGYRVALGYIDHEGVIVHERMRNFTSNMSMHQSMFDNLLHIDVGMFGNIQKNATAVYDQQNTFYSAATWNPTYYKGRNASGGYDGFTYANQITHPLALMDSRTSDKATHMTTHAKLTFDLLPGLKLDIFGAYSHNETERSQYLPTTIWAHGQAYRGTDKAEQLMGNIVLNCDKLLATVHHINLTALASAQRDTYTGFHTTTTNFSDNTLGYNSIQAGALTLWEGTGSYKSQPTMASVMGKASYDYASRYYLTATLRADGSSKFGDNHKWGYFPSVSASWAVTREPWMQGCASWLANLKLNVGYGWSGNQGGIDNYMSMNIMEPSAVVPVGQEAAVSMASLRNANPDLKWETRKTVNLGLEAALLENRIIATLAYYNSKTCDMLYMYDVSTPPFPYKNLLANLGSMRNRGLELSLGFTPVHTRDLELNINTNWTFQQTKLLSLSGKYGDYDIEGPTFKDIASLNGAGFHGGYNHIVYQIVGQPLGVFYLPHCTGLKSNGKGGYTYEIADLDGDHNIDISNDKDRRVCGQAIPKVLMGTNVSLRYKLLDISLQVNGAFGHKIYNGTALTYMNMNSLPGYNVLAKAPASNIMDQTATDYWLEKGDYVNFDYLTIGINVPLRETARKYVKSLRVALTCNNLATITSYSGLTPMINSSTVGSTLGLDDKNVYPLARTYTLGVQLTF</sequence>
<dbReference type="InterPro" id="IPR023996">
    <property type="entry name" value="TonB-dep_OMP_SusC/RagA"/>
</dbReference>
<feature type="signal peptide" evidence="10">
    <location>
        <begin position="1"/>
        <end position="22"/>
    </location>
</feature>
<dbReference type="Proteomes" id="UP000483362">
    <property type="component" value="Unassembled WGS sequence"/>
</dbReference>
<reference evidence="13 14" key="1">
    <citation type="submission" date="2019-08" db="EMBL/GenBank/DDBJ databases">
        <title>In-depth cultivation of the pig gut microbiome towards novel bacterial diversity and tailored functional studies.</title>
        <authorList>
            <person name="Wylensek D."/>
            <person name="Hitch T.C.A."/>
            <person name="Clavel T."/>
        </authorList>
    </citation>
    <scope>NUCLEOTIDE SEQUENCE [LARGE SCALE GENOMIC DNA]</scope>
    <source>
        <strain evidence="13 14">Oil-RF-744-WCA-WT-10</strain>
    </source>
</reference>
<accession>A0A6L5XC69</accession>
<feature type="chain" id="PRO_5027042878" evidence="10">
    <location>
        <begin position="23"/>
        <end position="899"/>
    </location>
</feature>
<dbReference type="SUPFAM" id="SSF56935">
    <property type="entry name" value="Porins"/>
    <property type="match status" value="1"/>
</dbReference>
<dbReference type="InterPro" id="IPR039426">
    <property type="entry name" value="TonB-dep_rcpt-like"/>
</dbReference>
<dbReference type="GO" id="GO:0009279">
    <property type="term" value="C:cell outer membrane"/>
    <property type="evidence" value="ECO:0007669"/>
    <property type="project" value="UniProtKB-SubCell"/>
</dbReference>
<comment type="caution">
    <text evidence="13">The sequence shown here is derived from an EMBL/GenBank/DDBJ whole genome shotgun (WGS) entry which is preliminary data.</text>
</comment>
<dbReference type="InterPro" id="IPR023997">
    <property type="entry name" value="TonB-dep_OMP_SusC/RagA_CS"/>
</dbReference>
<dbReference type="FunFam" id="2.40.170.20:FF:000008">
    <property type="entry name" value="TonB-linked outer membrane protein, SusC/RagA family"/>
    <property type="match status" value="1"/>
</dbReference>
<keyword evidence="6 8" id="KW-0472">Membrane</keyword>
<evidence type="ECO:0000313" key="13">
    <source>
        <dbReference type="EMBL" id="MSS16324.1"/>
    </source>
</evidence>
<evidence type="ECO:0000256" key="6">
    <source>
        <dbReference type="ARBA" id="ARBA00023136"/>
    </source>
</evidence>
<keyword evidence="14" id="KW-1185">Reference proteome</keyword>
<dbReference type="Pfam" id="PF07715">
    <property type="entry name" value="Plug"/>
    <property type="match status" value="1"/>
</dbReference>
<keyword evidence="5 9" id="KW-0798">TonB box</keyword>
<evidence type="ECO:0000256" key="3">
    <source>
        <dbReference type="ARBA" id="ARBA00022452"/>
    </source>
</evidence>
<dbReference type="NCBIfam" id="TIGR04056">
    <property type="entry name" value="OMP_RagA_SusC"/>
    <property type="match status" value="1"/>
</dbReference>
<dbReference type="RefSeq" id="WP_154327890.1">
    <property type="nucleotide sequence ID" value="NZ_CP045696.1"/>
</dbReference>
<dbReference type="Gene3D" id="2.170.130.10">
    <property type="entry name" value="TonB-dependent receptor, plug domain"/>
    <property type="match status" value="1"/>
</dbReference>
<dbReference type="EMBL" id="VULT01000001">
    <property type="protein sequence ID" value="MSS16324.1"/>
    <property type="molecule type" value="Genomic_DNA"/>
</dbReference>
<evidence type="ECO:0000256" key="5">
    <source>
        <dbReference type="ARBA" id="ARBA00023077"/>
    </source>
</evidence>
<keyword evidence="7 8" id="KW-0998">Cell outer membrane</keyword>
<evidence type="ECO:0000256" key="9">
    <source>
        <dbReference type="RuleBase" id="RU003357"/>
    </source>
</evidence>
<evidence type="ECO:0000256" key="8">
    <source>
        <dbReference type="PROSITE-ProRule" id="PRU01360"/>
    </source>
</evidence>
<feature type="domain" description="TonB-dependent receptor plug" evidence="12">
    <location>
        <begin position="38"/>
        <end position="137"/>
    </location>
</feature>
<organism evidence="13 14">
    <name type="scientific">Sodaliphilus pleomorphus</name>
    <dbReference type="NCBI Taxonomy" id="2606626"/>
    <lineage>
        <taxon>Bacteria</taxon>
        <taxon>Pseudomonadati</taxon>
        <taxon>Bacteroidota</taxon>
        <taxon>Bacteroidia</taxon>
        <taxon>Bacteroidales</taxon>
        <taxon>Muribaculaceae</taxon>
        <taxon>Sodaliphilus</taxon>
    </lineage>
</organism>
<evidence type="ECO:0000256" key="2">
    <source>
        <dbReference type="ARBA" id="ARBA00022448"/>
    </source>
</evidence>
<keyword evidence="4 8" id="KW-0812">Transmembrane</keyword>
<dbReference type="PROSITE" id="PS52016">
    <property type="entry name" value="TONB_DEPENDENT_REC_3"/>
    <property type="match status" value="1"/>
</dbReference>
<dbReference type="Pfam" id="PF00593">
    <property type="entry name" value="TonB_dep_Rec_b-barrel"/>
    <property type="match status" value="1"/>
</dbReference>
<evidence type="ECO:0000256" key="10">
    <source>
        <dbReference type="SAM" id="SignalP"/>
    </source>
</evidence>
<keyword evidence="2 8" id="KW-0813">Transport</keyword>
<comment type="similarity">
    <text evidence="8 9">Belongs to the TonB-dependent receptor family.</text>
</comment>
<name>A0A6L5XC69_9BACT</name>
<dbReference type="InterPro" id="IPR037066">
    <property type="entry name" value="Plug_dom_sf"/>
</dbReference>
<proteinExistence type="inferred from homology"/>
<keyword evidence="10" id="KW-0732">Signal</keyword>
<dbReference type="AlphaFoldDB" id="A0A6L5XC69"/>
<dbReference type="InterPro" id="IPR036942">
    <property type="entry name" value="Beta-barrel_TonB_sf"/>
</dbReference>
<evidence type="ECO:0000259" key="11">
    <source>
        <dbReference type="Pfam" id="PF00593"/>
    </source>
</evidence>
<evidence type="ECO:0000256" key="7">
    <source>
        <dbReference type="ARBA" id="ARBA00023237"/>
    </source>
</evidence>